<reference evidence="3 4" key="1">
    <citation type="submission" date="2019-12" db="EMBL/GenBank/DDBJ databases">
        <authorList>
            <person name="Floudas D."/>
            <person name="Bentzer J."/>
            <person name="Ahren D."/>
            <person name="Johansson T."/>
            <person name="Persson P."/>
            <person name="Tunlid A."/>
        </authorList>
    </citation>
    <scope>NUCLEOTIDE SEQUENCE [LARGE SCALE GENOMIC DNA]</scope>
    <source>
        <strain evidence="3 4">CBS 102.39</strain>
    </source>
</reference>
<dbReference type="InterPro" id="IPR050852">
    <property type="entry name" value="Queuine_tRNA-ribosyltrfase"/>
</dbReference>
<feature type="domain" description="tRNA-guanine(15) transglycosylase-like" evidence="2">
    <location>
        <begin position="286"/>
        <end position="374"/>
    </location>
</feature>
<evidence type="ECO:0000259" key="2">
    <source>
        <dbReference type="Pfam" id="PF01702"/>
    </source>
</evidence>
<evidence type="ECO:0000313" key="4">
    <source>
        <dbReference type="Proteomes" id="UP000521872"/>
    </source>
</evidence>
<dbReference type="AlphaFoldDB" id="A0A8H4QQ86"/>
<dbReference type="Gene3D" id="3.20.20.105">
    <property type="entry name" value="Queuine tRNA-ribosyltransferase-like"/>
    <property type="match status" value="1"/>
</dbReference>
<protein>
    <recommendedName>
        <fullName evidence="2">tRNA-guanine(15) transglycosylase-like domain-containing protein</fullName>
    </recommendedName>
</protein>
<feature type="domain" description="tRNA-guanine(15) transglycosylase-like" evidence="2">
    <location>
        <begin position="430"/>
        <end position="489"/>
    </location>
</feature>
<dbReference type="PANTHER" id="PTHR46064">
    <property type="entry name" value="QUEUINE TRNA-RIBOSYLTRANSFERASE ACCESSORY SUBUNIT 2"/>
    <property type="match status" value="1"/>
</dbReference>
<gene>
    <name evidence="3" type="ORF">D9613_003536</name>
</gene>
<feature type="region of interest" description="Disordered" evidence="1">
    <location>
        <begin position="1"/>
        <end position="23"/>
    </location>
</feature>
<name>A0A8H4QQ86_9AGAR</name>
<dbReference type="Pfam" id="PF01702">
    <property type="entry name" value="TGT"/>
    <property type="match status" value="3"/>
</dbReference>
<dbReference type="InterPro" id="IPR002616">
    <property type="entry name" value="tRNA_ribo_trans-like"/>
</dbReference>
<dbReference type="InterPro" id="IPR036511">
    <property type="entry name" value="TGT-like_sf"/>
</dbReference>
<organism evidence="3 4">
    <name type="scientific">Agrocybe pediades</name>
    <dbReference type="NCBI Taxonomy" id="84607"/>
    <lineage>
        <taxon>Eukaryota</taxon>
        <taxon>Fungi</taxon>
        <taxon>Dikarya</taxon>
        <taxon>Basidiomycota</taxon>
        <taxon>Agaricomycotina</taxon>
        <taxon>Agaricomycetes</taxon>
        <taxon>Agaricomycetidae</taxon>
        <taxon>Agaricales</taxon>
        <taxon>Agaricineae</taxon>
        <taxon>Strophariaceae</taxon>
        <taxon>Agrocybe</taxon>
    </lineage>
</organism>
<dbReference type="EMBL" id="JAACJL010000044">
    <property type="protein sequence ID" value="KAF4614994.1"/>
    <property type="molecule type" value="Genomic_DNA"/>
</dbReference>
<dbReference type="PANTHER" id="PTHR46064:SF1">
    <property type="entry name" value="QUEUINE TRNA-RIBOSYLTRANSFERASE ACCESSORY SUBUNIT 2"/>
    <property type="match status" value="1"/>
</dbReference>
<evidence type="ECO:0000256" key="1">
    <source>
        <dbReference type="SAM" id="MobiDB-lite"/>
    </source>
</evidence>
<proteinExistence type="predicted"/>
<dbReference type="GO" id="GO:0006400">
    <property type="term" value="P:tRNA modification"/>
    <property type="evidence" value="ECO:0007669"/>
    <property type="project" value="InterPro"/>
</dbReference>
<accession>A0A8H4QQ86</accession>
<evidence type="ECO:0000313" key="3">
    <source>
        <dbReference type="EMBL" id="KAF4614994.1"/>
    </source>
</evidence>
<feature type="compositionally biased region" description="Low complexity" evidence="1">
    <location>
        <begin position="7"/>
        <end position="22"/>
    </location>
</feature>
<feature type="domain" description="tRNA-guanine(15) transglycosylase-like" evidence="2">
    <location>
        <begin position="26"/>
        <end position="195"/>
    </location>
</feature>
<sequence length="547" mass="60448">MSHPGASSFSFTLSSSPLSSSSRFGARVGTILYRRPNFNEDIEVHTPGLLTATSRGVVPHLSRDHHRSTAAVRWVNVPFETFLEHNPPVPTLQPGANPLHKFLGYTPGKQIMSMSARDLYDGREMPTNGQNHVAVYSLRGVRKLSPTDWWKYVNTCQPDVVFALSDTPFTSPPHSQKRLTKSIERSAAWLATLLRPTPPSNPSIPPIFLHLSGLTNAAARRAFSSSLLEPLYGPELEAIAPLQTLDEGVVGYSVDLVPLRQSLEALERKNPHPGSETDLNPVLPTHTEQIVDLVQASLEKLPENKPRLVNSTESPHEILRYIRDVGIDLFDAHWAQRAADIGVALDFEFPVRQAGKRDIGHNLYDSQYTFDFGSFADAFRGAAAESSNDKPVCPCLACSPLSPPSRLYHGYDTPDVSGEAPRTPLVPQPHFTRAYVHHLLHTHEMSAHTLLTMHNLTILDLFFAGIRDVLSSSPATFDEEVEKFVQTYRDVVSSDGIPGVFEAAKESWKQVEMARGKGRLAREKEKQELDGTLGTTVDVQIEGGPLE</sequence>
<keyword evidence="4" id="KW-1185">Reference proteome</keyword>
<dbReference type="Proteomes" id="UP000521872">
    <property type="component" value="Unassembled WGS sequence"/>
</dbReference>
<dbReference type="SUPFAM" id="SSF51713">
    <property type="entry name" value="tRNA-guanine transglycosylase"/>
    <property type="match status" value="1"/>
</dbReference>
<comment type="caution">
    <text evidence="3">The sequence shown here is derived from an EMBL/GenBank/DDBJ whole genome shotgun (WGS) entry which is preliminary data.</text>
</comment>